<dbReference type="EMBL" id="FUXE01000009">
    <property type="protein sequence ID" value="SJZ75657.1"/>
    <property type="molecule type" value="Genomic_DNA"/>
</dbReference>
<evidence type="ECO:0000256" key="1">
    <source>
        <dbReference type="SAM" id="SignalP"/>
    </source>
</evidence>
<sequence length="723" mass="80012">MKKYSLLLIVSMLLPVLAWGQQLFSGGDGSQGSPYQISNETDLRNLSKMVADKANNGFVGKYFTQTANITLSGENFTPIGGSGSTLVPKWEKEFAFNGVYDGGMHKIYNLNINTEDQLLIDDETYEGERFRVGLFGAIGGKAVIKNVVIASGHIYGSAFVGGIVGWMKDEGSTVTHCKVANKVHVYARYVSGGIVGAGSKKALVEKCANYGNIRSYGNANISGCAAGIVAYPSDTRIEGCANFGDIYSATSFVGGIAATYPVTVPGKPDAIKYEYPPMKSCMNAADVTSRIGVAGGLIGAWPYAPMEEDADPNNLPEKIAMENCYSYGQSYVATKKTFGPVIAFVQKNYPQKVVKTFYNAERYFYKEDPTSGDSEIAFIHGESKTHAHMRSDAFLGELNAGSLHQFGKDVHNFNYGMPVLQWIIDSYDPEIDLPLYAEKNLAPAVHREKAGSFFRPNRAGEFIMVNMDMQTPNVQMKSLGHTIYRAWGHRVFQIEGEQTYRFFNSMSRFRRPFNEDGSINMSAEPEAASHWLITPEFEVKADKKFITWKAGSEYEWLEGYKVFVADADATTPEQFSNAKLVFETAGEEQMVEVPASAMEPEHYKLKHRAVDLSEYVGRKIRLAFVDDTKFKFSLMLGMFKMSETGKDTGNEMVLPTGLYSVRTEAKTIVAEAQGAELYFELYDVTGKRLSVAKNSFVYTGAKGVYVLKVQDQLSRTEVRKIVL</sequence>
<keyword evidence="3" id="KW-1185">Reference proteome</keyword>
<dbReference type="Gene3D" id="2.160.20.110">
    <property type="match status" value="1"/>
</dbReference>
<gene>
    <name evidence="2" type="ORF">SAMN02745171_01044</name>
</gene>
<dbReference type="AlphaFoldDB" id="A0A1T4N9B9"/>
<evidence type="ECO:0008006" key="4">
    <source>
        <dbReference type="Google" id="ProtNLM"/>
    </source>
</evidence>
<feature type="chain" id="PRO_5013092056" description="Por secretion system C-terminal sorting domain-containing protein" evidence="1">
    <location>
        <begin position="21"/>
        <end position="723"/>
    </location>
</feature>
<feature type="signal peptide" evidence="1">
    <location>
        <begin position="1"/>
        <end position="20"/>
    </location>
</feature>
<dbReference type="STRING" id="29524.SAMN02745171_01044"/>
<reference evidence="3" key="1">
    <citation type="submission" date="2017-02" db="EMBL/GenBank/DDBJ databases">
        <authorList>
            <person name="Varghese N."/>
            <person name="Submissions S."/>
        </authorList>
    </citation>
    <scope>NUCLEOTIDE SEQUENCE [LARGE SCALE GENOMIC DNA]</scope>
    <source>
        <strain evidence="3">ATCC 51356</strain>
    </source>
</reference>
<dbReference type="Proteomes" id="UP000190121">
    <property type="component" value="Unassembled WGS sequence"/>
</dbReference>
<accession>A0A1T4N9B9</accession>
<evidence type="ECO:0000313" key="3">
    <source>
        <dbReference type="Proteomes" id="UP000190121"/>
    </source>
</evidence>
<dbReference type="NCBIfam" id="NF038128">
    <property type="entry name" value="choice_anch_J"/>
    <property type="match status" value="1"/>
</dbReference>
<proteinExistence type="predicted"/>
<organism evidence="2 3">
    <name type="scientific">Porphyromonas circumdentaria</name>
    <dbReference type="NCBI Taxonomy" id="29524"/>
    <lineage>
        <taxon>Bacteria</taxon>
        <taxon>Pseudomonadati</taxon>
        <taxon>Bacteroidota</taxon>
        <taxon>Bacteroidia</taxon>
        <taxon>Bacteroidales</taxon>
        <taxon>Porphyromonadaceae</taxon>
        <taxon>Porphyromonas</taxon>
    </lineage>
</organism>
<keyword evidence="1" id="KW-0732">Signal</keyword>
<dbReference type="OrthoDB" id="1097396at2"/>
<name>A0A1T4N9B9_9PORP</name>
<dbReference type="Gene3D" id="2.60.120.200">
    <property type="match status" value="1"/>
</dbReference>
<dbReference type="RefSeq" id="WP_078736966.1">
    <property type="nucleotide sequence ID" value="NZ_FUXE01000009.1"/>
</dbReference>
<protein>
    <recommendedName>
        <fullName evidence="4">Por secretion system C-terminal sorting domain-containing protein</fullName>
    </recommendedName>
</protein>
<evidence type="ECO:0000313" key="2">
    <source>
        <dbReference type="EMBL" id="SJZ75657.1"/>
    </source>
</evidence>